<evidence type="ECO:0000313" key="4">
    <source>
        <dbReference type="Proteomes" id="UP000007798"/>
    </source>
</evidence>
<gene>
    <name evidence="3" type="primary">Dwil\GK19224</name>
    <name evidence="3" type="ORF">Dwil_GK19224</name>
</gene>
<feature type="region of interest" description="Disordered" evidence="1">
    <location>
        <begin position="138"/>
        <end position="271"/>
    </location>
</feature>
<dbReference type="OrthoDB" id="7869492at2759"/>
<feature type="compositionally biased region" description="Low complexity" evidence="1">
    <location>
        <begin position="149"/>
        <end position="168"/>
    </location>
</feature>
<accession>B4NNH9</accession>
<feature type="compositionally biased region" description="Basic residues" evidence="1">
    <location>
        <begin position="250"/>
        <end position="264"/>
    </location>
</feature>
<sequence>MRQLLFLIQLLAIIVAAQSLPRHWKRAPVRGTFNVDLYAFNKPRMNLARQEGGKVLPMVQLLEQLSHSSRSTMQKSHYRNLDETIEADTNSSLSTVRANLYSNEFLSQNVGSKKIVKLNTLADGKPVRDNIKLQDEPLKVKLPLPEAGKTATTDSTTTESSSAKTNENIEINTVETVMEMKLQESMPTETPLKQTDDATPSSPSPSSSPPSPPSSSHVKEPGMGLATQSPEISTHRPTEAAVTVASPARKGSKTKTKRRGSQRRPAKEEIETTTNWWQILPYAEIRTFLNTIYDSITDDDDERAGGMSRSFGF</sequence>
<dbReference type="AlphaFoldDB" id="B4NNH9"/>
<feature type="signal peptide" evidence="2">
    <location>
        <begin position="1"/>
        <end position="19"/>
    </location>
</feature>
<keyword evidence="4" id="KW-1185">Reference proteome</keyword>
<feature type="compositionally biased region" description="Pro residues" evidence="1">
    <location>
        <begin position="202"/>
        <end position="213"/>
    </location>
</feature>
<evidence type="ECO:0000313" key="3">
    <source>
        <dbReference type="EMBL" id="EDW85918.2"/>
    </source>
</evidence>
<dbReference type="eggNOG" id="ENOG502SWQX">
    <property type="taxonomic scope" value="Eukaryota"/>
</dbReference>
<dbReference type="EMBL" id="CH964282">
    <property type="protein sequence ID" value="EDW85918.2"/>
    <property type="molecule type" value="Genomic_DNA"/>
</dbReference>
<feature type="compositionally biased region" description="Polar residues" evidence="1">
    <location>
        <begin position="185"/>
        <end position="199"/>
    </location>
</feature>
<name>B4NNH9_DROWI</name>
<evidence type="ECO:0000256" key="1">
    <source>
        <dbReference type="SAM" id="MobiDB-lite"/>
    </source>
</evidence>
<feature type="chain" id="PRO_5006458519" evidence="2">
    <location>
        <begin position="20"/>
        <end position="313"/>
    </location>
</feature>
<organism evidence="3 4">
    <name type="scientific">Drosophila willistoni</name>
    <name type="common">Fruit fly</name>
    <dbReference type="NCBI Taxonomy" id="7260"/>
    <lineage>
        <taxon>Eukaryota</taxon>
        <taxon>Metazoa</taxon>
        <taxon>Ecdysozoa</taxon>
        <taxon>Arthropoda</taxon>
        <taxon>Hexapoda</taxon>
        <taxon>Insecta</taxon>
        <taxon>Pterygota</taxon>
        <taxon>Neoptera</taxon>
        <taxon>Endopterygota</taxon>
        <taxon>Diptera</taxon>
        <taxon>Brachycera</taxon>
        <taxon>Muscomorpha</taxon>
        <taxon>Ephydroidea</taxon>
        <taxon>Drosophilidae</taxon>
        <taxon>Drosophila</taxon>
        <taxon>Sophophora</taxon>
    </lineage>
</organism>
<dbReference type="STRING" id="7260.B4NNH9"/>
<evidence type="ECO:0000256" key="2">
    <source>
        <dbReference type="SAM" id="SignalP"/>
    </source>
</evidence>
<dbReference type="Proteomes" id="UP000007798">
    <property type="component" value="Unassembled WGS sequence"/>
</dbReference>
<dbReference type="HOGENOM" id="CLU_056622_0_0_1"/>
<protein>
    <submittedName>
        <fullName evidence="3">Uncharacterized protein</fullName>
    </submittedName>
</protein>
<dbReference type="InParanoid" id="B4NNH9"/>
<reference evidence="3 4" key="1">
    <citation type="journal article" date="2007" name="Nature">
        <title>Evolution of genes and genomes on the Drosophila phylogeny.</title>
        <authorList>
            <consortium name="Drosophila 12 Genomes Consortium"/>
            <person name="Clark A.G."/>
            <person name="Eisen M.B."/>
            <person name="Smith D.R."/>
            <person name="Bergman C.M."/>
            <person name="Oliver B."/>
            <person name="Markow T.A."/>
            <person name="Kaufman T.C."/>
            <person name="Kellis M."/>
            <person name="Gelbart W."/>
            <person name="Iyer V.N."/>
            <person name="Pollard D.A."/>
            <person name="Sackton T.B."/>
            <person name="Larracuente A.M."/>
            <person name="Singh N.D."/>
            <person name="Abad J.P."/>
            <person name="Abt D.N."/>
            <person name="Adryan B."/>
            <person name="Aguade M."/>
            <person name="Akashi H."/>
            <person name="Anderson W.W."/>
            <person name="Aquadro C.F."/>
            <person name="Ardell D.H."/>
            <person name="Arguello R."/>
            <person name="Artieri C.G."/>
            <person name="Barbash D.A."/>
            <person name="Barker D."/>
            <person name="Barsanti P."/>
            <person name="Batterham P."/>
            <person name="Batzoglou S."/>
            <person name="Begun D."/>
            <person name="Bhutkar A."/>
            <person name="Blanco E."/>
            <person name="Bosak S.A."/>
            <person name="Bradley R.K."/>
            <person name="Brand A.D."/>
            <person name="Brent M.R."/>
            <person name="Brooks A.N."/>
            <person name="Brown R.H."/>
            <person name="Butlin R.K."/>
            <person name="Caggese C."/>
            <person name="Calvi B.R."/>
            <person name="Bernardo de Carvalho A."/>
            <person name="Caspi A."/>
            <person name="Castrezana S."/>
            <person name="Celniker S.E."/>
            <person name="Chang J.L."/>
            <person name="Chapple C."/>
            <person name="Chatterji S."/>
            <person name="Chinwalla A."/>
            <person name="Civetta A."/>
            <person name="Clifton S.W."/>
            <person name="Comeron J.M."/>
            <person name="Costello J.C."/>
            <person name="Coyne J.A."/>
            <person name="Daub J."/>
            <person name="David R.G."/>
            <person name="Delcher A.L."/>
            <person name="Delehaunty K."/>
            <person name="Do C.B."/>
            <person name="Ebling H."/>
            <person name="Edwards K."/>
            <person name="Eickbush T."/>
            <person name="Evans J.D."/>
            <person name="Filipski A."/>
            <person name="Findeiss S."/>
            <person name="Freyhult E."/>
            <person name="Fulton L."/>
            <person name="Fulton R."/>
            <person name="Garcia A.C."/>
            <person name="Gardiner A."/>
            <person name="Garfield D.A."/>
            <person name="Garvin B.E."/>
            <person name="Gibson G."/>
            <person name="Gilbert D."/>
            <person name="Gnerre S."/>
            <person name="Godfrey J."/>
            <person name="Good R."/>
            <person name="Gotea V."/>
            <person name="Gravely B."/>
            <person name="Greenberg A.J."/>
            <person name="Griffiths-Jones S."/>
            <person name="Gross S."/>
            <person name="Guigo R."/>
            <person name="Gustafson E.A."/>
            <person name="Haerty W."/>
            <person name="Hahn M.W."/>
            <person name="Halligan D.L."/>
            <person name="Halpern A.L."/>
            <person name="Halter G.M."/>
            <person name="Han M.V."/>
            <person name="Heger A."/>
            <person name="Hillier L."/>
            <person name="Hinrichs A.S."/>
            <person name="Holmes I."/>
            <person name="Hoskins R.A."/>
            <person name="Hubisz M.J."/>
            <person name="Hultmark D."/>
            <person name="Huntley M.A."/>
            <person name="Jaffe D.B."/>
            <person name="Jagadeeshan S."/>
            <person name="Jeck W.R."/>
            <person name="Johnson J."/>
            <person name="Jones C.D."/>
            <person name="Jordan W.C."/>
            <person name="Karpen G.H."/>
            <person name="Kataoka E."/>
            <person name="Keightley P.D."/>
            <person name="Kheradpour P."/>
            <person name="Kirkness E.F."/>
            <person name="Koerich L.B."/>
            <person name="Kristiansen K."/>
            <person name="Kudrna D."/>
            <person name="Kulathinal R.J."/>
            <person name="Kumar S."/>
            <person name="Kwok R."/>
            <person name="Lander E."/>
            <person name="Langley C.H."/>
            <person name="Lapoint R."/>
            <person name="Lazzaro B.P."/>
            <person name="Lee S.J."/>
            <person name="Levesque L."/>
            <person name="Li R."/>
            <person name="Lin C.F."/>
            <person name="Lin M.F."/>
            <person name="Lindblad-Toh K."/>
            <person name="Llopart A."/>
            <person name="Long M."/>
            <person name="Low L."/>
            <person name="Lozovsky E."/>
            <person name="Lu J."/>
            <person name="Luo M."/>
            <person name="Machado C.A."/>
            <person name="Makalowski W."/>
            <person name="Marzo M."/>
            <person name="Matsuda M."/>
            <person name="Matzkin L."/>
            <person name="McAllister B."/>
            <person name="McBride C.S."/>
            <person name="McKernan B."/>
            <person name="McKernan K."/>
            <person name="Mendez-Lago M."/>
            <person name="Minx P."/>
            <person name="Mollenhauer M.U."/>
            <person name="Montooth K."/>
            <person name="Mount S.M."/>
            <person name="Mu X."/>
            <person name="Myers E."/>
            <person name="Negre B."/>
            <person name="Newfeld S."/>
            <person name="Nielsen R."/>
            <person name="Noor M.A."/>
            <person name="O'Grady P."/>
            <person name="Pachter L."/>
            <person name="Papaceit M."/>
            <person name="Parisi M.J."/>
            <person name="Parisi M."/>
            <person name="Parts L."/>
            <person name="Pedersen J.S."/>
            <person name="Pesole G."/>
            <person name="Phillippy A.M."/>
            <person name="Ponting C.P."/>
            <person name="Pop M."/>
            <person name="Porcelli D."/>
            <person name="Powell J.R."/>
            <person name="Prohaska S."/>
            <person name="Pruitt K."/>
            <person name="Puig M."/>
            <person name="Quesneville H."/>
            <person name="Ram K.R."/>
            <person name="Rand D."/>
            <person name="Rasmussen M.D."/>
            <person name="Reed L.K."/>
            <person name="Reenan R."/>
            <person name="Reily A."/>
            <person name="Remington K.A."/>
            <person name="Rieger T.T."/>
            <person name="Ritchie M.G."/>
            <person name="Robin C."/>
            <person name="Rogers Y.H."/>
            <person name="Rohde C."/>
            <person name="Rozas J."/>
            <person name="Rubenfield M.J."/>
            <person name="Ruiz A."/>
            <person name="Russo S."/>
            <person name="Salzberg S.L."/>
            <person name="Sanchez-Gracia A."/>
            <person name="Saranga D.J."/>
            <person name="Sato H."/>
            <person name="Schaeffer S.W."/>
            <person name="Schatz M.C."/>
            <person name="Schlenke T."/>
            <person name="Schwartz R."/>
            <person name="Segarra C."/>
            <person name="Singh R.S."/>
            <person name="Sirot L."/>
            <person name="Sirota M."/>
            <person name="Sisneros N.B."/>
            <person name="Smith C.D."/>
            <person name="Smith T.F."/>
            <person name="Spieth J."/>
            <person name="Stage D.E."/>
            <person name="Stark A."/>
            <person name="Stephan W."/>
            <person name="Strausberg R.L."/>
            <person name="Strempel S."/>
            <person name="Sturgill D."/>
            <person name="Sutton G."/>
            <person name="Sutton G.G."/>
            <person name="Tao W."/>
            <person name="Teichmann S."/>
            <person name="Tobari Y.N."/>
            <person name="Tomimura Y."/>
            <person name="Tsolas J.M."/>
            <person name="Valente V.L."/>
            <person name="Venter E."/>
            <person name="Venter J.C."/>
            <person name="Vicario S."/>
            <person name="Vieira F.G."/>
            <person name="Vilella A.J."/>
            <person name="Villasante A."/>
            <person name="Walenz B."/>
            <person name="Wang J."/>
            <person name="Wasserman M."/>
            <person name="Watts T."/>
            <person name="Wilson D."/>
            <person name="Wilson R.K."/>
            <person name="Wing R.A."/>
            <person name="Wolfner M.F."/>
            <person name="Wong A."/>
            <person name="Wong G.K."/>
            <person name="Wu C.I."/>
            <person name="Wu G."/>
            <person name="Yamamoto D."/>
            <person name="Yang H.P."/>
            <person name="Yang S.P."/>
            <person name="Yorke J.A."/>
            <person name="Yoshida K."/>
            <person name="Zdobnov E."/>
            <person name="Zhang P."/>
            <person name="Zhang Y."/>
            <person name="Zimin A.V."/>
            <person name="Baldwin J."/>
            <person name="Abdouelleil A."/>
            <person name="Abdulkadir J."/>
            <person name="Abebe A."/>
            <person name="Abera B."/>
            <person name="Abreu J."/>
            <person name="Acer S.C."/>
            <person name="Aftuck L."/>
            <person name="Alexander A."/>
            <person name="An P."/>
            <person name="Anderson E."/>
            <person name="Anderson S."/>
            <person name="Arachi H."/>
            <person name="Azer M."/>
            <person name="Bachantsang P."/>
            <person name="Barry A."/>
            <person name="Bayul T."/>
            <person name="Berlin A."/>
            <person name="Bessette D."/>
            <person name="Bloom T."/>
            <person name="Blye J."/>
            <person name="Boguslavskiy L."/>
            <person name="Bonnet C."/>
            <person name="Boukhgalter B."/>
            <person name="Bourzgui I."/>
            <person name="Brown A."/>
            <person name="Cahill P."/>
            <person name="Channer S."/>
            <person name="Cheshatsang Y."/>
            <person name="Chuda L."/>
            <person name="Citroen M."/>
            <person name="Collymore A."/>
            <person name="Cooke P."/>
            <person name="Costello M."/>
            <person name="D'Aco K."/>
            <person name="Daza R."/>
            <person name="De Haan G."/>
            <person name="DeGray S."/>
            <person name="DeMaso C."/>
            <person name="Dhargay N."/>
            <person name="Dooley K."/>
            <person name="Dooley E."/>
            <person name="Doricent M."/>
            <person name="Dorje P."/>
            <person name="Dorjee K."/>
            <person name="Dupes A."/>
            <person name="Elong R."/>
            <person name="Falk J."/>
            <person name="Farina A."/>
            <person name="Faro S."/>
            <person name="Ferguson D."/>
            <person name="Fisher S."/>
            <person name="Foley C.D."/>
            <person name="Franke A."/>
            <person name="Friedrich D."/>
            <person name="Gadbois L."/>
            <person name="Gearin G."/>
            <person name="Gearin C.R."/>
            <person name="Giannoukos G."/>
            <person name="Goode T."/>
            <person name="Graham J."/>
            <person name="Grandbois E."/>
            <person name="Grewal S."/>
            <person name="Gyaltsen K."/>
            <person name="Hafez N."/>
            <person name="Hagos B."/>
            <person name="Hall J."/>
            <person name="Henson C."/>
            <person name="Hollinger A."/>
            <person name="Honan T."/>
            <person name="Huard M.D."/>
            <person name="Hughes L."/>
            <person name="Hurhula B."/>
            <person name="Husby M.E."/>
            <person name="Kamat A."/>
            <person name="Kanga B."/>
            <person name="Kashin S."/>
            <person name="Khazanovich D."/>
            <person name="Kisner P."/>
            <person name="Lance K."/>
            <person name="Lara M."/>
            <person name="Lee W."/>
            <person name="Lennon N."/>
            <person name="Letendre F."/>
            <person name="LeVine R."/>
            <person name="Lipovsky A."/>
            <person name="Liu X."/>
            <person name="Liu J."/>
            <person name="Liu S."/>
            <person name="Lokyitsang T."/>
            <person name="Lokyitsang Y."/>
            <person name="Lubonja R."/>
            <person name="Lui A."/>
            <person name="MacDonald P."/>
            <person name="Magnisalis V."/>
            <person name="Maru K."/>
            <person name="Matthews C."/>
            <person name="McCusker W."/>
            <person name="McDonough S."/>
            <person name="Mehta T."/>
            <person name="Meldrim J."/>
            <person name="Meneus L."/>
            <person name="Mihai O."/>
            <person name="Mihalev A."/>
            <person name="Mihova T."/>
            <person name="Mittelman R."/>
            <person name="Mlenga V."/>
            <person name="Montmayeur A."/>
            <person name="Mulrain L."/>
            <person name="Navidi A."/>
            <person name="Naylor J."/>
            <person name="Negash T."/>
            <person name="Nguyen T."/>
            <person name="Nguyen N."/>
            <person name="Nicol R."/>
            <person name="Norbu C."/>
            <person name="Norbu N."/>
            <person name="Novod N."/>
            <person name="O'Neill B."/>
            <person name="Osman S."/>
            <person name="Markiewicz E."/>
            <person name="Oyono O.L."/>
            <person name="Patti C."/>
            <person name="Phunkhang P."/>
            <person name="Pierre F."/>
            <person name="Priest M."/>
            <person name="Raghuraman S."/>
            <person name="Rege F."/>
            <person name="Reyes R."/>
            <person name="Rise C."/>
            <person name="Rogov P."/>
            <person name="Ross K."/>
            <person name="Ryan E."/>
            <person name="Settipalli S."/>
            <person name="Shea T."/>
            <person name="Sherpa N."/>
            <person name="Shi L."/>
            <person name="Shih D."/>
            <person name="Sparrow T."/>
            <person name="Spaulding J."/>
            <person name="Stalker J."/>
            <person name="Stange-Thomann N."/>
            <person name="Stavropoulos S."/>
            <person name="Stone C."/>
            <person name="Strader C."/>
            <person name="Tesfaye S."/>
            <person name="Thomson T."/>
            <person name="Thoulutsang Y."/>
            <person name="Thoulutsang D."/>
            <person name="Topham K."/>
            <person name="Topping I."/>
            <person name="Tsamla T."/>
            <person name="Vassiliev H."/>
            <person name="Vo A."/>
            <person name="Wangchuk T."/>
            <person name="Wangdi T."/>
            <person name="Weiand M."/>
            <person name="Wilkinson J."/>
            <person name="Wilson A."/>
            <person name="Yadav S."/>
            <person name="Young G."/>
            <person name="Yu Q."/>
            <person name="Zembek L."/>
            <person name="Zhong D."/>
            <person name="Zimmer A."/>
            <person name="Zwirko Z."/>
            <person name="Jaffe D.B."/>
            <person name="Alvarez P."/>
            <person name="Brockman W."/>
            <person name="Butler J."/>
            <person name="Chin C."/>
            <person name="Gnerre S."/>
            <person name="Grabherr M."/>
            <person name="Kleber M."/>
            <person name="Mauceli E."/>
            <person name="MacCallum I."/>
        </authorList>
    </citation>
    <scope>NUCLEOTIDE SEQUENCE [LARGE SCALE GENOMIC DNA]</scope>
    <source>
        <strain evidence="4">Tucson 14030-0811.24</strain>
    </source>
</reference>
<proteinExistence type="predicted"/>
<keyword evidence="2" id="KW-0732">Signal</keyword>